<organism evidence="2 3">
    <name type="scientific">Phytophthora lilii</name>
    <dbReference type="NCBI Taxonomy" id="2077276"/>
    <lineage>
        <taxon>Eukaryota</taxon>
        <taxon>Sar</taxon>
        <taxon>Stramenopiles</taxon>
        <taxon>Oomycota</taxon>
        <taxon>Peronosporomycetes</taxon>
        <taxon>Peronosporales</taxon>
        <taxon>Peronosporaceae</taxon>
        <taxon>Phytophthora</taxon>
    </lineage>
</organism>
<name>A0A9W6YK15_9STRA</name>
<feature type="region of interest" description="Disordered" evidence="1">
    <location>
        <begin position="31"/>
        <end position="85"/>
    </location>
</feature>
<protein>
    <submittedName>
        <fullName evidence="2">Unnamed protein product</fullName>
    </submittedName>
</protein>
<dbReference type="PANTHER" id="PTHR35796">
    <property type="entry name" value="HYPOTHETICAL CYTOSOLIC PROTEIN"/>
    <property type="match status" value="1"/>
</dbReference>
<evidence type="ECO:0000256" key="1">
    <source>
        <dbReference type="SAM" id="MobiDB-lite"/>
    </source>
</evidence>
<sequence>MFHPRDHDDNIEFDAALAFIDSFETLESCSSERAEGLSSSDSDLEEHKSPCSSVSASNDHPAQVSTTLRNARELKSNPNRARDERRRELRALRAEAAELQTKLETLREVRRDIAQRNLPPSRTARGPCWELARRIWLGTAQRQFNQRMAAVQENKRLTDLVKANDDIISKLQSTLRQWSPDTTMLALDPEVEHCLQSYDFDALFNVNVDQLMANTDSSYQQIDQVFNQSTVDLASISSCSTPQMRSDAAGNLFSQVFGSRIFPFAAQETSRVVWDVVSDCVRPSSRCLFNHVRPASILHMQDWCRLTIFSSHSRYCTLLIMS</sequence>
<feature type="compositionally biased region" description="Basic and acidic residues" evidence="1">
    <location>
        <begin position="70"/>
        <end position="85"/>
    </location>
</feature>
<accession>A0A9W6YK15</accession>
<dbReference type="OrthoDB" id="124732at2759"/>
<feature type="compositionally biased region" description="Polar residues" evidence="1">
    <location>
        <begin position="50"/>
        <end position="69"/>
    </location>
</feature>
<comment type="caution">
    <text evidence="2">The sequence shown here is derived from an EMBL/GenBank/DDBJ whole genome shotgun (WGS) entry which is preliminary data.</text>
</comment>
<dbReference type="AlphaFoldDB" id="A0A9W6YK15"/>
<evidence type="ECO:0000313" key="3">
    <source>
        <dbReference type="Proteomes" id="UP001165083"/>
    </source>
</evidence>
<evidence type="ECO:0000313" key="2">
    <source>
        <dbReference type="EMBL" id="GMF65192.1"/>
    </source>
</evidence>
<dbReference type="PANTHER" id="PTHR35796:SF3">
    <property type="entry name" value="BHLH DOMAIN-CONTAINING PROTEIN"/>
    <property type="match status" value="1"/>
</dbReference>
<gene>
    <name evidence="2" type="ORF">Plil01_001789700</name>
</gene>
<reference evidence="2" key="1">
    <citation type="submission" date="2023-04" db="EMBL/GenBank/DDBJ databases">
        <title>Phytophthora lilii NBRC 32176.</title>
        <authorList>
            <person name="Ichikawa N."/>
            <person name="Sato H."/>
            <person name="Tonouchi N."/>
        </authorList>
    </citation>
    <scope>NUCLEOTIDE SEQUENCE</scope>
    <source>
        <strain evidence="2">NBRC 32176</strain>
    </source>
</reference>
<keyword evidence="3" id="KW-1185">Reference proteome</keyword>
<proteinExistence type="predicted"/>
<dbReference type="Proteomes" id="UP001165083">
    <property type="component" value="Unassembled WGS sequence"/>
</dbReference>
<dbReference type="EMBL" id="BSXW01012450">
    <property type="protein sequence ID" value="GMF65192.1"/>
    <property type="molecule type" value="Genomic_DNA"/>
</dbReference>